<accession>A0A183FU93</accession>
<reference evidence="1 2" key="1">
    <citation type="submission" date="2018-11" db="EMBL/GenBank/DDBJ databases">
        <authorList>
            <consortium name="Pathogen Informatics"/>
        </authorList>
    </citation>
    <scope>NUCLEOTIDE SEQUENCE [LARGE SCALE GENOMIC DNA]</scope>
</reference>
<keyword evidence="2" id="KW-1185">Reference proteome</keyword>
<dbReference type="Proteomes" id="UP000050761">
    <property type="component" value="Unassembled WGS sequence"/>
</dbReference>
<accession>A0A3P7YPR3</accession>
<protein>
    <submittedName>
        <fullName evidence="3">CN hydrolase domain-containing protein</fullName>
    </submittedName>
</protein>
<gene>
    <name evidence="1" type="ORF">HPBE_LOCUS11733</name>
</gene>
<name>A0A183FU93_HELPZ</name>
<dbReference type="WBParaSite" id="HPBE_0001173201-mRNA-1">
    <property type="protein sequence ID" value="HPBE_0001173201-mRNA-1"/>
    <property type="gene ID" value="HPBE_0001173201"/>
</dbReference>
<reference evidence="3" key="2">
    <citation type="submission" date="2019-09" db="UniProtKB">
        <authorList>
            <consortium name="WormBaseParasite"/>
        </authorList>
    </citation>
    <scope>IDENTIFICATION</scope>
</reference>
<evidence type="ECO:0000313" key="1">
    <source>
        <dbReference type="EMBL" id="VDO89641.1"/>
    </source>
</evidence>
<evidence type="ECO:0000313" key="2">
    <source>
        <dbReference type="Proteomes" id="UP000050761"/>
    </source>
</evidence>
<dbReference type="EMBL" id="UZAH01027210">
    <property type="protein sequence ID" value="VDO89641.1"/>
    <property type="molecule type" value="Genomic_DNA"/>
</dbReference>
<organism evidence="2 3">
    <name type="scientific">Heligmosomoides polygyrus</name>
    <name type="common">Parasitic roundworm</name>
    <dbReference type="NCBI Taxonomy" id="6339"/>
    <lineage>
        <taxon>Eukaryota</taxon>
        <taxon>Metazoa</taxon>
        <taxon>Ecdysozoa</taxon>
        <taxon>Nematoda</taxon>
        <taxon>Chromadorea</taxon>
        <taxon>Rhabditida</taxon>
        <taxon>Rhabditina</taxon>
        <taxon>Rhabditomorpha</taxon>
        <taxon>Strongyloidea</taxon>
        <taxon>Heligmosomidae</taxon>
        <taxon>Heligmosomoides</taxon>
    </lineage>
</organism>
<evidence type="ECO:0000313" key="3">
    <source>
        <dbReference type="WBParaSite" id="HPBE_0001173201-mRNA-1"/>
    </source>
</evidence>
<proteinExistence type="predicted"/>
<dbReference type="AlphaFoldDB" id="A0A183FU93"/>
<sequence>MDFHTRGSKLAVTDLGTSYYSTFFIYNDAIQQHGMGLLKAWSGRRLRRATGVLVDDDGKAVVADAASHKIHVNIRPVRLPPEPIRPSRRERQTIAAALYK</sequence>